<keyword evidence="6" id="KW-1185">Reference proteome</keyword>
<evidence type="ECO:0000313" key="6">
    <source>
        <dbReference type="Proteomes" id="UP000640583"/>
    </source>
</evidence>
<dbReference type="Gene3D" id="3.30.450.80">
    <property type="entry name" value="Transcription factor LuxR-like, autoinducer-binding domain"/>
    <property type="match status" value="1"/>
</dbReference>
<evidence type="ECO:0000256" key="3">
    <source>
        <dbReference type="ARBA" id="ARBA00023163"/>
    </source>
</evidence>
<reference evidence="5" key="1">
    <citation type="submission" date="2020-10" db="EMBL/GenBank/DDBJ databases">
        <title>Paenihalocynthiibacter styelae gen. nov., sp. nov., isolated from stalked sea squirt Styela clava.</title>
        <authorList>
            <person name="Kim Y.-O."/>
            <person name="Yoon J.-H."/>
        </authorList>
    </citation>
    <scope>NUCLEOTIDE SEQUENCE</scope>
    <source>
        <strain evidence="5">MYP1-1</strain>
    </source>
</reference>
<dbReference type="GO" id="GO:0003677">
    <property type="term" value="F:DNA binding"/>
    <property type="evidence" value="ECO:0007669"/>
    <property type="project" value="UniProtKB-KW"/>
</dbReference>
<protein>
    <submittedName>
        <fullName evidence="5">Autoinducer binding domain-containing protein</fullName>
    </submittedName>
</protein>
<dbReference type="Proteomes" id="UP000640583">
    <property type="component" value="Unassembled WGS sequence"/>
</dbReference>
<name>A0A8J7LTQ3_9RHOB</name>
<keyword evidence="3" id="KW-0804">Transcription</keyword>
<dbReference type="InterPro" id="IPR005143">
    <property type="entry name" value="TF_LuxR_autoind-bd_dom"/>
</dbReference>
<accession>A0A8J7LTQ3</accession>
<evidence type="ECO:0000256" key="2">
    <source>
        <dbReference type="ARBA" id="ARBA00023125"/>
    </source>
</evidence>
<dbReference type="AlphaFoldDB" id="A0A8J7LTQ3"/>
<comment type="caution">
    <text evidence="5">The sequence shown here is derived from an EMBL/GenBank/DDBJ whole genome shotgun (WGS) entry which is preliminary data.</text>
</comment>
<gene>
    <name evidence="5" type="ORF">H1D41_00295</name>
</gene>
<sequence length="166" mass="18285">MSQELTISPLLRTLDDLCPAGYAIALHIRFTTPMFLFQTYSREWIDIYTRKGLVMQDPTVRWGFENNGTETWANLAGSDEAGVLTEAAEHGLKFGFVHALELQDSRSVASFARGDRDFTAEEVAAITGILVQLHELTRDTDALSDAEIAALKTLSITLTHAGKPVT</sequence>
<organism evidence="5 6">
    <name type="scientific">Halocynthiibacter styelae</name>
    <dbReference type="NCBI Taxonomy" id="2761955"/>
    <lineage>
        <taxon>Bacteria</taxon>
        <taxon>Pseudomonadati</taxon>
        <taxon>Pseudomonadota</taxon>
        <taxon>Alphaproteobacteria</taxon>
        <taxon>Rhodobacterales</taxon>
        <taxon>Paracoccaceae</taxon>
        <taxon>Halocynthiibacter</taxon>
    </lineage>
</organism>
<keyword evidence="1" id="KW-0805">Transcription regulation</keyword>
<dbReference type="InterPro" id="IPR036693">
    <property type="entry name" value="TF_LuxR_autoind-bd_dom_sf"/>
</dbReference>
<keyword evidence="2" id="KW-0238">DNA-binding</keyword>
<feature type="domain" description="Transcription factor LuxR-like autoinducer-binding" evidence="4">
    <location>
        <begin position="33"/>
        <end position="124"/>
    </location>
</feature>
<evidence type="ECO:0000259" key="4">
    <source>
        <dbReference type="Pfam" id="PF03472"/>
    </source>
</evidence>
<dbReference type="SUPFAM" id="SSF75516">
    <property type="entry name" value="Pheromone-binding domain of LuxR-like quorum-sensing transcription factors"/>
    <property type="match status" value="1"/>
</dbReference>
<evidence type="ECO:0000256" key="1">
    <source>
        <dbReference type="ARBA" id="ARBA00023015"/>
    </source>
</evidence>
<dbReference type="RefSeq" id="WP_228847036.1">
    <property type="nucleotide sequence ID" value="NZ_JADCKQ010000001.1"/>
</dbReference>
<dbReference type="Pfam" id="PF03472">
    <property type="entry name" value="Autoind_bind"/>
    <property type="match status" value="1"/>
</dbReference>
<evidence type="ECO:0000313" key="5">
    <source>
        <dbReference type="EMBL" id="MBI1492067.1"/>
    </source>
</evidence>
<dbReference type="EMBL" id="JADCKQ010000001">
    <property type="protein sequence ID" value="MBI1492067.1"/>
    <property type="molecule type" value="Genomic_DNA"/>
</dbReference>
<proteinExistence type="predicted"/>